<comment type="similarity">
    <text evidence="1">Belongs to the leucine-binding protein family.</text>
</comment>
<dbReference type="RefSeq" id="WP_231499258.1">
    <property type="nucleotide sequence ID" value="NZ_JBOK01000029.1"/>
</dbReference>
<evidence type="ECO:0000313" key="5">
    <source>
        <dbReference type="EMBL" id="EXU78682.1"/>
    </source>
</evidence>
<protein>
    <submittedName>
        <fullName evidence="5">ABC transporter substrate-binding protein</fullName>
    </submittedName>
</protein>
<name>A0A014Q681_9BURK</name>
<dbReference type="AlphaFoldDB" id="A0A014Q681"/>
<comment type="caution">
    <text evidence="5">The sequence shown here is derived from an EMBL/GenBank/DDBJ whole genome shotgun (WGS) entry which is preliminary data.</text>
</comment>
<feature type="domain" description="Leucine-binding protein" evidence="4">
    <location>
        <begin position="32"/>
        <end position="358"/>
    </location>
</feature>
<dbReference type="SUPFAM" id="SSF53822">
    <property type="entry name" value="Periplasmic binding protein-like I"/>
    <property type="match status" value="1"/>
</dbReference>
<dbReference type="Gene3D" id="3.40.50.2300">
    <property type="match status" value="2"/>
</dbReference>
<dbReference type="EMBL" id="JBOK01000029">
    <property type="protein sequence ID" value="EXU78682.1"/>
    <property type="molecule type" value="Genomic_DNA"/>
</dbReference>
<dbReference type="Pfam" id="PF13458">
    <property type="entry name" value="Peripla_BP_6"/>
    <property type="match status" value="1"/>
</dbReference>
<proteinExistence type="inferred from homology"/>
<reference evidence="5 6" key="1">
    <citation type="submission" date="2014-01" db="EMBL/GenBank/DDBJ databases">
        <title>Interspecies Systems Biology Uncovers Metabolites Affecting C. elegans Gene Expression and Life History Traits.</title>
        <authorList>
            <person name="Watson E."/>
            <person name="Macneil L.T."/>
            <person name="Ritter A.D."/>
            <person name="Yilmaz L.S."/>
            <person name="Rosebrock A.P."/>
            <person name="Caudy A.A."/>
            <person name="Walhout A.J."/>
        </authorList>
    </citation>
    <scope>NUCLEOTIDE SEQUENCE [LARGE SCALE GENOMIC DNA]</scope>
    <source>
        <strain evidence="5 6">DA1877</strain>
    </source>
</reference>
<evidence type="ECO:0000256" key="2">
    <source>
        <dbReference type="ARBA" id="ARBA00022729"/>
    </source>
</evidence>
<keyword evidence="2 3" id="KW-0732">Signal</keyword>
<dbReference type="Proteomes" id="UP000020766">
    <property type="component" value="Unassembled WGS sequence"/>
</dbReference>
<dbReference type="STRING" id="225991.MA05_13390"/>
<sequence length="383" mass="41532">MQETSMRMRYRRLALAVVCAAGGSLAHADWVVAQVAPLTGATAVQSKAYAQGMRLYFNEVNKSGGVHGDRLRLVSADDRGSPEDTVKQTQRLLQEAKPVALAGYFGNRNLQALLDSKLLEQASISLVGFHSTDMRVLKAPQLFSTRAGLPEEVEKITKHLATLGLTRLALVYDERSEDEAKALTQLVGSLVTASGGQLLAQVPWKAGKQAQEAAIDSLQRAEPRAQAVLVVASSPASAAFLEAYRLEGGAAQVYATSSADIEQLATRLPVELMRGVSIAQVVPNPYRSTNRLNKEFRDLLAKQPKDEALSVSYPMMEGYVNAKVLVEAMRRTQPLTSERLADSLRSIQSLDLGGYWVTFTRGSQSGSKFVDLSIVNAQGRVTQ</sequence>
<dbReference type="PANTHER" id="PTHR47235:SF1">
    <property type="entry name" value="BLR6548 PROTEIN"/>
    <property type="match status" value="1"/>
</dbReference>
<feature type="signal peptide" evidence="3">
    <location>
        <begin position="1"/>
        <end position="28"/>
    </location>
</feature>
<evidence type="ECO:0000256" key="1">
    <source>
        <dbReference type="ARBA" id="ARBA00010062"/>
    </source>
</evidence>
<dbReference type="PANTHER" id="PTHR47235">
    <property type="entry name" value="BLR6548 PROTEIN"/>
    <property type="match status" value="1"/>
</dbReference>
<accession>A0A014Q681</accession>
<evidence type="ECO:0000313" key="6">
    <source>
        <dbReference type="Proteomes" id="UP000020766"/>
    </source>
</evidence>
<dbReference type="PATRIC" id="fig|1457173.3.peg.3418"/>
<dbReference type="CDD" id="cd06326">
    <property type="entry name" value="PBP1_ABC_ligand_binding-like"/>
    <property type="match status" value="1"/>
</dbReference>
<organism evidence="5 6">
    <name type="scientific">Comamonas aquatica DA1877</name>
    <dbReference type="NCBI Taxonomy" id="1457173"/>
    <lineage>
        <taxon>Bacteria</taxon>
        <taxon>Pseudomonadati</taxon>
        <taxon>Pseudomonadota</taxon>
        <taxon>Betaproteobacteria</taxon>
        <taxon>Burkholderiales</taxon>
        <taxon>Comamonadaceae</taxon>
        <taxon>Comamonas</taxon>
    </lineage>
</organism>
<gene>
    <name evidence="5" type="ORF">AX13_10090</name>
</gene>
<dbReference type="InterPro" id="IPR028082">
    <property type="entry name" value="Peripla_BP_I"/>
</dbReference>
<evidence type="ECO:0000259" key="4">
    <source>
        <dbReference type="Pfam" id="PF13458"/>
    </source>
</evidence>
<evidence type="ECO:0000256" key="3">
    <source>
        <dbReference type="SAM" id="SignalP"/>
    </source>
</evidence>
<dbReference type="InterPro" id="IPR028081">
    <property type="entry name" value="Leu-bd"/>
</dbReference>
<feature type="chain" id="PRO_5001473219" evidence="3">
    <location>
        <begin position="29"/>
        <end position="383"/>
    </location>
</feature>
<keyword evidence="6" id="KW-1185">Reference proteome</keyword>